<evidence type="ECO:0000313" key="2">
    <source>
        <dbReference type="EMBL" id="AMP07574.1"/>
    </source>
</evidence>
<dbReference type="AlphaFoldDB" id="A0A127QC25"/>
<feature type="region of interest" description="Disordered" evidence="1">
    <location>
        <begin position="1"/>
        <end position="28"/>
    </location>
</feature>
<dbReference type="Proteomes" id="UP000074561">
    <property type="component" value="Chromosome"/>
</dbReference>
<dbReference type="PATRIC" id="fig|279113.9.peg.5243"/>
<accession>A0A127QC25</accession>
<gene>
    <name evidence="2" type="ORF">CPter91_5288</name>
</gene>
<dbReference type="KEGG" id="cpra:CPter91_5288"/>
<organism evidence="2 3">
    <name type="scientific">Collimonas pratensis</name>
    <dbReference type="NCBI Taxonomy" id="279113"/>
    <lineage>
        <taxon>Bacteria</taxon>
        <taxon>Pseudomonadati</taxon>
        <taxon>Pseudomonadota</taxon>
        <taxon>Betaproteobacteria</taxon>
        <taxon>Burkholderiales</taxon>
        <taxon>Oxalobacteraceae</taxon>
        <taxon>Collimonas</taxon>
    </lineage>
</organism>
<dbReference type="EMBL" id="CP013234">
    <property type="protein sequence ID" value="AMP07574.1"/>
    <property type="molecule type" value="Genomic_DNA"/>
</dbReference>
<dbReference type="STRING" id="279113.CPter91_5288"/>
<evidence type="ECO:0000313" key="3">
    <source>
        <dbReference type="Proteomes" id="UP000074561"/>
    </source>
</evidence>
<proteinExistence type="predicted"/>
<reference evidence="2 3" key="1">
    <citation type="submission" date="2015-11" db="EMBL/GenBank/DDBJ databases">
        <title>Exploring the genomic traits of fungus-feeding bacterial genus Collimonas.</title>
        <authorList>
            <person name="Song C."/>
            <person name="Schmidt R."/>
            <person name="de Jager V."/>
            <person name="Krzyzanowska D."/>
            <person name="Jongedijk E."/>
            <person name="Cankar K."/>
            <person name="Beekwilder J."/>
            <person name="van Veen A."/>
            <person name="de Boer W."/>
            <person name="van Veen J.A."/>
            <person name="Garbeva P."/>
        </authorList>
    </citation>
    <scope>NUCLEOTIDE SEQUENCE [LARGE SCALE GENOMIC DNA]</scope>
    <source>
        <strain evidence="2 3">Ter91</strain>
    </source>
</reference>
<evidence type="ECO:0000256" key="1">
    <source>
        <dbReference type="SAM" id="MobiDB-lite"/>
    </source>
</evidence>
<sequence>MDLFTADPLNGAPASPERVNSSHISKQTTQTKIAFDASLK</sequence>
<protein>
    <submittedName>
        <fullName evidence="2">Uncharacterized protein</fullName>
    </submittedName>
</protein>
<feature type="compositionally biased region" description="Polar residues" evidence="1">
    <location>
        <begin position="18"/>
        <end position="28"/>
    </location>
</feature>
<name>A0A127QC25_9BURK</name>